<gene>
    <name evidence="5" type="ORF">Kpho01_60510</name>
</gene>
<evidence type="ECO:0000313" key="5">
    <source>
        <dbReference type="EMBL" id="GLW58040.1"/>
    </source>
</evidence>
<dbReference type="PANTHER" id="PTHR30349:SF41">
    <property type="entry name" value="INTEGRASE_RECOMBINASE PROTEIN MJ0367-RELATED"/>
    <property type="match status" value="1"/>
</dbReference>
<sequence>MDRVLDLPGAAHLVLASGVAYLDPEPAAFEAMLEGWALQQRARFLDVEQTIAPRLRLVRRFAEFTNEYPWQWTPLEAEAFIDSLRSRRQGLAVSTGRSYQDALRLFCGYATDGRYGWPARCLDLFGTVPAQILHEWNTVRHTSDYEGSPRRRPLTYDEVQALFDAADGRVEEIRARRRKGALAALRDAVALKTVYAFGLRRQETCCLDLPDLRRNPKAPQYRRLGALFVRYGKASRGGPPKRRTVLTVPEFDWIVEVLEYYLQEVRPAFAPGKHPALWMTERVGRLSLRRLDEAFETAQRLAGLPEELDLHCLRHSYVTHLVEFDYPERFVQEQVGHAYASTTAIYTGVSDDYRTRLVQRALKARHAGLWEVGT</sequence>
<dbReference type="SUPFAM" id="SSF56349">
    <property type="entry name" value="DNA breaking-rejoining enzymes"/>
    <property type="match status" value="1"/>
</dbReference>
<dbReference type="InterPro" id="IPR002104">
    <property type="entry name" value="Integrase_catalytic"/>
</dbReference>
<dbReference type="GO" id="GO:0006310">
    <property type="term" value="P:DNA recombination"/>
    <property type="evidence" value="ECO:0007669"/>
    <property type="project" value="UniProtKB-KW"/>
</dbReference>
<evidence type="ECO:0000313" key="6">
    <source>
        <dbReference type="Proteomes" id="UP001165143"/>
    </source>
</evidence>
<accession>A0A9W6PKM4</accession>
<dbReference type="InterPro" id="IPR013762">
    <property type="entry name" value="Integrase-like_cat_sf"/>
</dbReference>
<dbReference type="InterPro" id="IPR011010">
    <property type="entry name" value="DNA_brk_join_enz"/>
</dbReference>
<name>A0A9W6PKM4_9ACTN</name>
<evidence type="ECO:0000256" key="1">
    <source>
        <dbReference type="ARBA" id="ARBA00008857"/>
    </source>
</evidence>
<dbReference type="PROSITE" id="PS51898">
    <property type="entry name" value="TYR_RECOMBINASE"/>
    <property type="match status" value="1"/>
</dbReference>
<protein>
    <recommendedName>
        <fullName evidence="4">Tyr recombinase domain-containing protein</fullName>
    </recommendedName>
</protein>
<dbReference type="OrthoDB" id="3698359at2"/>
<dbReference type="GO" id="GO:0003677">
    <property type="term" value="F:DNA binding"/>
    <property type="evidence" value="ECO:0007669"/>
    <property type="project" value="UniProtKB-KW"/>
</dbReference>
<reference evidence="5" key="1">
    <citation type="submission" date="2023-02" db="EMBL/GenBank/DDBJ databases">
        <title>Kitasatospora phosalacinea NBRC 14362.</title>
        <authorList>
            <person name="Ichikawa N."/>
            <person name="Sato H."/>
            <person name="Tonouchi N."/>
        </authorList>
    </citation>
    <scope>NUCLEOTIDE SEQUENCE</scope>
    <source>
        <strain evidence="5">NBRC 14362</strain>
    </source>
</reference>
<dbReference type="AlphaFoldDB" id="A0A9W6PKM4"/>
<dbReference type="RefSeq" id="WP_033252434.1">
    <property type="nucleotide sequence ID" value="NZ_BSRX01000046.1"/>
</dbReference>
<dbReference type="EMBL" id="BSRX01000046">
    <property type="protein sequence ID" value="GLW58040.1"/>
    <property type="molecule type" value="Genomic_DNA"/>
</dbReference>
<evidence type="ECO:0000256" key="3">
    <source>
        <dbReference type="ARBA" id="ARBA00023172"/>
    </source>
</evidence>
<keyword evidence="2" id="KW-0238">DNA-binding</keyword>
<comment type="caution">
    <text evidence="5">The sequence shown here is derived from an EMBL/GenBank/DDBJ whole genome shotgun (WGS) entry which is preliminary data.</text>
</comment>
<dbReference type="Gene3D" id="1.10.443.10">
    <property type="entry name" value="Intergrase catalytic core"/>
    <property type="match status" value="1"/>
</dbReference>
<evidence type="ECO:0000259" key="4">
    <source>
        <dbReference type="PROSITE" id="PS51898"/>
    </source>
</evidence>
<keyword evidence="3" id="KW-0233">DNA recombination</keyword>
<feature type="domain" description="Tyr recombinase" evidence="4">
    <location>
        <begin position="149"/>
        <end position="359"/>
    </location>
</feature>
<dbReference type="PANTHER" id="PTHR30349">
    <property type="entry name" value="PHAGE INTEGRASE-RELATED"/>
    <property type="match status" value="1"/>
</dbReference>
<comment type="similarity">
    <text evidence="1">Belongs to the 'phage' integrase family.</text>
</comment>
<dbReference type="Proteomes" id="UP001165143">
    <property type="component" value="Unassembled WGS sequence"/>
</dbReference>
<dbReference type="InterPro" id="IPR050090">
    <property type="entry name" value="Tyrosine_recombinase_XerCD"/>
</dbReference>
<dbReference type="GO" id="GO:0015074">
    <property type="term" value="P:DNA integration"/>
    <property type="evidence" value="ECO:0007669"/>
    <property type="project" value="InterPro"/>
</dbReference>
<evidence type="ECO:0000256" key="2">
    <source>
        <dbReference type="ARBA" id="ARBA00023125"/>
    </source>
</evidence>
<dbReference type="Pfam" id="PF00589">
    <property type="entry name" value="Phage_integrase"/>
    <property type="match status" value="1"/>
</dbReference>
<proteinExistence type="inferred from homology"/>
<organism evidence="5 6">
    <name type="scientific">Kitasatospora phosalacinea</name>
    <dbReference type="NCBI Taxonomy" id="2065"/>
    <lineage>
        <taxon>Bacteria</taxon>
        <taxon>Bacillati</taxon>
        <taxon>Actinomycetota</taxon>
        <taxon>Actinomycetes</taxon>
        <taxon>Kitasatosporales</taxon>
        <taxon>Streptomycetaceae</taxon>
        <taxon>Kitasatospora</taxon>
    </lineage>
</organism>